<organism evidence="1 2">
    <name type="scientific">Actinomadura keratinilytica</name>
    <dbReference type="NCBI Taxonomy" id="547461"/>
    <lineage>
        <taxon>Bacteria</taxon>
        <taxon>Bacillati</taxon>
        <taxon>Actinomycetota</taxon>
        <taxon>Actinomycetes</taxon>
        <taxon>Streptosporangiales</taxon>
        <taxon>Thermomonosporaceae</taxon>
        <taxon>Actinomadura</taxon>
    </lineage>
</organism>
<evidence type="ECO:0008006" key="3">
    <source>
        <dbReference type="Google" id="ProtNLM"/>
    </source>
</evidence>
<accession>A0ABP7YKL2</accession>
<evidence type="ECO:0000313" key="2">
    <source>
        <dbReference type="Proteomes" id="UP001500266"/>
    </source>
</evidence>
<dbReference type="EMBL" id="BAABDO010000024">
    <property type="protein sequence ID" value="GAA4137553.1"/>
    <property type="molecule type" value="Genomic_DNA"/>
</dbReference>
<name>A0ABP7YKL2_9ACTN</name>
<dbReference type="Proteomes" id="UP001500266">
    <property type="component" value="Unassembled WGS sequence"/>
</dbReference>
<comment type="caution">
    <text evidence="1">The sequence shown here is derived from an EMBL/GenBank/DDBJ whole genome shotgun (WGS) entry which is preliminary data.</text>
</comment>
<proteinExistence type="predicted"/>
<protein>
    <recommendedName>
        <fullName evidence="3">Transposase</fullName>
    </recommendedName>
</protein>
<keyword evidence="2" id="KW-1185">Reference proteome</keyword>
<reference evidence="2" key="1">
    <citation type="journal article" date="2019" name="Int. J. Syst. Evol. Microbiol.">
        <title>The Global Catalogue of Microorganisms (GCM) 10K type strain sequencing project: providing services to taxonomists for standard genome sequencing and annotation.</title>
        <authorList>
            <consortium name="The Broad Institute Genomics Platform"/>
            <consortium name="The Broad Institute Genome Sequencing Center for Infectious Disease"/>
            <person name="Wu L."/>
            <person name="Ma J."/>
        </authorList>
    </citation>
    <scope>NUCLEOTIDE SEQUENCE [LARGE SCALE GENOMIC DNA]</scope>
    <source>
        <strain evidence="2">JCM 17316</strain>
    </source>
</reference>
<evidence type="ECO:0000313" key="1">
    <source>
        <dbReference type="EMBL" id="GAA4137553.1"/>
    </source>
</evidence>
<gene>
    <name evidence="1" type="ORF">GCM10022416_22150</name>
</gene>
<sequence>MSEHCFNQLKRFRGIATRYDKPATHYRAAITIAGLMLRLIHDPQSTPSVACGAR</sequence>